<dbReference type="EMBL" id="BMWY01000001">
    <property type="protein sequence ID" value="GGZ47548.1"/>
    <property type="molecule type" value="Genomic_DNA"/>
</dbReference>
<keyword evidence="1" id="KW-1133">Transmembrane helix</keyword>
<protein>
    <recommendedName>
        <fullName evidence="4">Dolichyl-phosphate-mannose-protein mannosyltransferase</fullName>
    </recommendedName>
</protein>
<feature type="transmembrane region" description="Helical" evidence="1">
    <location>
        <begin position="114"/>
        <end position="147"/>
    </location>
</feature>
<dbReference type="Proteomes" id="UP000615593">
    <property type="component" value="Unassembled WGS sequence"/>
</dbReference>
<keyword evidence="1" id="KW-0472">Membrane</keyword>
<evidence type="ECO:0000313" key="2">
    <source>
        <dbReference type="EMBL" id="GGZ47548.1"/>
    </source>
</evidence>
<evidence type="ECO:0000256" key="1">
    <source>
        <dbReference type="SAM" id="Phobius"/>
    </source>
</evidence>
<organism evidence="2 3">
    <name type="scientific">Mesonia mobilis</name>
    <dbReference type="NCBI Taxonomy" id="369791"/>
    <lineage>
        <taxon>Bacteria</taxon>
        <taxon>Pseudomonadati</taxon>
        <taxon>Bacteroidota</taxon>
        <taxon>Flavobacteriia</taxon>
        <taxon>Flavobacteriales</taxon>
        <taxon>Flavobacteriaceae</taxon>
        <taxon>Mesonia</taxon>
    </lineage>
</organism>
<reference evidence="3" key="1">
    <citation type="journal article" date="2019" name="Int. J. Syst. Evol. Microbiol.">
        <title>The Global Catalogue of Microorganisms (GCM) 10K type strain sequencing project: providing services to taxonomists for standard genome sequencing and annotation.</title>
        <authorList>
            <consortium name="The Broad Institute Genomics Platform"/>
            <consortium name="The Broad Institute Genome Sequencing Center for Infectious Disease"/>
            <person name="Wu L."/>
            <person name="Ma J."/>
        </authorList>
    </citation>
    <scope>NUCLEOTIDE SEQUENCE [LARGE SCALE GENOMIC DNA]</scope>
    <source>
        <strain evidence="3">KCTC 12708</strain>
    </source>
</reference>
<dbReference type="RefSeq" id="WP_027885543.1">
    <property type="nucleotide sequence ID" value="NZ_BMWY01000001.1"/>
</dbReference>
<keyword evidence="3" id="KW-1185">Reference proteome</keyword>
<evidence type="ECO:0000313" key="3">
    <source>
        <dbReference type="Proteomes" id="UP000615593"/>
    </source>
</evidence>
<feature type="transmembrane region" description="Helical" evidence="1">
    <location>
        <begin position="208"/>
        <end position="225"/>
    </location>
</feature>
<name>A0ABQ3BJL3_9FLAO</name>
<evidence type="ECO:0008006" key="4">
    <source>
        <dbReference type="Google" id="ProtNLM"/>
    </source>
</evidence>
<comment type="caution">
    <text evidence="2">The sequence shown here is derived from an EMBL/GenBank/DDBJ whole genome shotgun (WGS) entry which is preliminary data.</text>
</comment>
<feature type="transmembrane region" description="Helical" evidence="1">
    <location>
        <begin position="74"/>
        <end position="102"/>
    </location>
</feature>
<feature type="transmembrane region" description="Helical" evidence="1">
    <location>
        <begin position="21"/>
        <end position="38"/>
    </location>
</feature>
<feature type="transmembrane region" description="Helical" evidence="1">
    <location>
        <begin position="393"/>
        <end position="412"/>
    </location>
</feature>
<gene>
    <name evidence="2" type="ORF">GCM10008088_06440</name>
</gene>
<proteinExistence type="predicted"/>
<sequence length="443" mass="52253">MKFSFKYWQAKLLDDKNLLRLIVIGFLARTIIFLIFYPEATVFPDSGGFFRLAKKMSTLSLEGYIGKRSPGYPLLILFAFGQYKLVAIYQFVLGIFNSLLWYKILLNLKFSRKFSFYTVLVMQSFINVIFYETAIIVESLSLFLISLSVYIITKPDYAKQKSIRKEFYFSLILGFLVLVKPFFVYLPFLIYGLFMLKNFSIKNIINKRIVLLVFPVLMYLGWSYVNKVNTGFFVSTTYLRMNLSQNCVYFAEKAPEEYQWIANPYAEYREKTLSENRNVAMSLWNAYGEGHVFDQYNLTFPQLTNEFQKFAKATIAANPKDYAEQVIYRSWWDFWKPTTAWHLENFRFDWARSLFSFIWKIQQQIIILVTVLFGVTTLVLSFLAIYKRKINTAFMLACFVIVPSILQGLVTYGTNSKYSYPFDFLMFFVVLLFVQERKQLFAK</sequence>
<feature type="transmembrane region" description="Helical" evidence="1">
    <location>
        <begin position="418"/>
        <end position="434"/>
    </location>
</feature>
<keyword evidence="1" id="KW-0812">Transmembrane</keyword>
<accession>A0ABQ3BJL3</accession>
<feature type="transmembrane region" description="Helical" evidence="1">
    <location>
        <begin position="167"/>
        <end position="196"/>
    </location>
</feature>
<dbReference type="GeneID" id="94368299"/>
<feature type="transmembrane region" description="Helical" evidence="1">
    <location>
        <begin position="365"/>
        <end position="386"/>
    </location>
</feature>